<evidence type="ECO:0000313" key="12">
    <source>
        <dbReference type="Proteomes" id="UP000625711"/>
    </source>
</evidence>
<dbReference type="GO" id="GO:0016020">
    <property type="term" value="C:membrane"/>
    <property type="evidence" value="ECO:0007669"/>
    <property type="project" value="UniProtKB-SubCell"/>
</dbReference>
<evidence type="ECO:0000256" key="5">
    <source>
        <dbReference type="ARBA" id="ARBA00023040"/>
    </source>
</evidence>
<feature type="transmembrane region" description="Helical" evidence="9">
    <location>
        <begin position="99"/>
        <end position="125"/>
    </location>
</feature>
<evidence type="ECO:0000256" key="6">
    <source>
        <dbReference type="ARBA" id="ARBA00023136"/>
    </source>
</evidence>
<dbReference type="EMBL" id="JAACXV010000405">
    <property type="protein sequence ID" value="KAF7278177.1"/>
    <property type="molecule type" value="Genomic_DNA"/>
</dbReference>
<evidence type="ECO:0000256" key="1">
    <source>
        <dbReference type="ARBA" id="ARBA00004141"/>
    </source>
</evidence>
<dbReference type="Gene3D" id="1.20.1070.10">
    <property type="entry name" value="Rhodopsin 7-helix transmembrane proteins"/>
    <property type="match status" value="1"/>
</dbReference>
<feature type="transmembrane region" description="Helical" evidence="9">
    <location>
        <begin position="223"/>
        <end position="251"/>
    </location>
</feature>
<evidence type="ECO:0000313" key="11">
    <source>
        <dbReference type="EMBL" id="KAF7278177.1"/>
    </source>
</evidence>
<dbReference type="PROSITE" id="PS50262">
    <property type="entry name" value="G_PROTEIN_RECEP_F1_2"/>
    <property type="match status" value="1"/>
</dbReference>
<dbReference type="OrthoDB" id="9946013at2759"/>
<keyword evidence="3 9" id="KW-0812">Transmembrane</keyword>
<dbReference type="Proteomes" id="UP000625711">
    <property type="component" value="Unassembled WGS sequence"/>
</dbReference>
<feature type="transmembrane region" description="Helical" evidence="9">
    <location>
        <begin position="272"/>
        <end position="297"/>
    </location>
</feature>
<keyword evidence="12" id="KW-1185">Reference proteome</keyword>
<feature type="domain" description="G-protein coupled receptors family 1 profile" evidence="10">
    <location>
        <begin position="79"/>
        <end position="343"/>
    </location>
</feature>
<evidence type="ECO:0000256" key="4">
    <source>
        <dbReference type="ARBA" id="ARBA00022989"/>
    </source>
</evidence>
<dbReference type="InterPro" id="IPR000276">
    <property type="entry name" value="GPCR_Rhodpsn"/>
</dbReference>
<dbReference type="AlphaFoldDB" id="A0A834IBK4"/>
<proteinExistence type="inferred from homology"/>
<dbReference type="PRINTS" id="PR00237">
    <property type="entry name" value="GPCRRHODOPSN"/>
</dbReference>
<gene>
    <name evidence="11" type="ORF">GWI33_008674</name>
</gene>
<evidence type="ECO:0000256" key="7">
    <source>
        <dbReference type="ARBA" id="ARBA00023170"/>
    </source>
</evidence>
<organism evidence="11 12">
    <name type="scientific">Rhynchophorus ferrugineus</name>
    <name type="common">Red palm weevil</name>
    <name type="synonym">Curculio ferrugineus</name>
    <dbReference type="NCBI Taxonomy" id="354439"/>
    <lineage>
        <taxon>Eukaryota</taxon>
        <taxon>Metazoa</taxon>
        <taxon>Ecdysozoa</taxon>
        <taxon>Arthropoda</taxon>
        <taxon>Hexapoda</taxon>
        <taxon>Insecta</taxon>
        <taxon>Pterygota</taxon>
        <taxon>Neoptera</taxon>
        <taxon>Endopterygota</taxon>
        <taxon>Coleoptera</taxon>
        <taxon>Polyphaga</taxon>
        <taxon>Cucujiformia</taxon>
        <taxon>Curculionidae</taxon>
        <taxon>Dryophthorinae</taxon>
        <taxon>Rhynchophorus</taxon>
    </lineage>
</organism>
<reference evidence="11" key="1">
    <citation type="submission" date="2020-08" db="EMBL/GenBank/DDBJ databases">
        <title>Genome sequencing and assembly of the red palm weevil Rhynchophorus ferrugineus.</title>
        <authorList>
            <person name="Dias G.B."/>
            <person name="Bergman C.M."/>
            <person name="Manee M."/>
        </authorList>
    </citation>
    <scope>NUCLEOTIDE SEQUENCE</scope>
    <source>
        <strain evidence="11">AA-2017</strain>
        <tissue evidence="11">Whole larva</tissue>
    </source>
</reference>
<keyword evidence="7" id="KW-0675">Receptor</keyword>
<dbReference type="Pfam" id="PF00001">
    <property type="entry name" value="7tm_1"/>
    <property type="match status" value="1"/>
</dbReference>
<evidence type="ECO:0000256" key="9">
    <source>
        <dbReference type="SAM" id="Phobius"/>
    </source>
</evidence>
<keyword evidence="5" id="KW-0297">G-protein coupled receptor</keyword>
<comment type="similarity">
    <text evidence="2">Belongs to the G-protein coupled receptor 1 family.</text>
</comment>
<dbReference type="GO" id="GO:0004930">
    <property type="term" value="F:G protein-coupled receptor activity"/>
    <property type="evidence" value="ECO:0007669"/>
    <property type="project" value="UniProtKB-KW"/>
</dbReference>
<comment type="caution">
    <text evidence="11">The sequence shown here is derived from an EMBL/GenBank/DDBJ whole genome shotgun (WGS) entry which is preliminary data.</text>
</comment>
<dbReference type="SUPFAM" id="SSF81321">
    <property type="entry name" value="Family A G protein-coupled receptor-like"/>
    <property type="match status" value="1"/>
</dbReference>
<evidence type="ECO:0000256" key="3">
    <source>
        <dbReference type="ARBA" id="ARBA00022692"/>
    </source>
</evidence>
<feature type="transmembrane region" description="Helical" evidence="9">
    <location>
        <begin position="179"/>
        <end position="198"/>
    </location>
</feature>
<feature type="transmembrane region" description="Helical" evidence="9">
    <location>
        <begin position="62"/>
        <end position="87"/>
    </location>
</feature>
<evidence type="ECO:0000259" key="10">
    <source>
        <dbReference type="PROSITE" id="PS50262"/>
    </source>
</evidence>
<name>A0A834IBK4_RHYFE</name>
<dbReference type="InterPro" id="IPR017452">
    <property type="entry name" value="GPCR_Rhodpsn_7TM"/>
</dbReference>
<sequence length="424" mass="49300">MPRTLTHGGMEKSSTSIFDMDTVYVEQGVLNLTYNISEDLTIDYYNEDFPNIIWYNRGTHELLVNIGIFLPVVMLGLIGNFWVIYVLKNNRHIRTPTNLIIGNMAVADSLSLLIHPCFMFVYDYFQNYQLGSVGCKGEGPIECSLLMASVISMSAITYDRLTSIVLPNETRIDQKKAKIVICCTWIIGIAMSYPLAVYRTFKERQWRNFDETYCTEDAVIINIYWYVIITVLVWLPLSIQIVCYSTIFVKLNKYEKIIVKSFNHHQLGYKRSAAKMMFIVILTFMVCRIPYTAFIIYRHCLLKSKKQSSTNVITNIVDGSYHTLWFTSKYLLIVNASLNPLIYSATNISFRNAFKRTKLWQLIENLSIVKRITQNYNKPKSPRSFNENSRNNRNIFCIFRRRQISTQAQEPSTKEVVIIYNTKL</sequence>
<keyword evidence="6 9" id="KW-0472">Membrane</keyword>
<dbReference type="PANTHER" id="PTHR24235">
    <property type="entry name" value="NEUROPEPTIDE Y RECEPTOR"/>
    <property type="match status" value="1"/>
</dbReference>
<protein>
    <recommendedName>
        <fullName evidence="10">G-protein coupled receptors family 1 profile domain-containing protein</fullName>
    </recommendedName>
</protein>
<evidence type="ECO:0000256" key="2">
    <source>
        <dbReference type="ARBA" id="ARBA00010663"/>
    </source>
</evidence>
<dbReference type="PANTHER" id="PTHR24235:SF12">
    <property type="entry name" value="G-PROTEIN COUPLED RECEPTORS FAMILY 1 PROFILE DOMAIN-CONTAINING PROTEIN"/>
    <property type="match status" value="1"/>
</dbReference>
<comment type="subcellular location">
    <subcellularLocation>
        <location evidence="1">Membrane</location>
        <topology evidence="1">Multi-pass membrane protein</topology>
    </subcellularLocation>
</comment>
<accession>A0A834IBK4</accession>
<keyword evidence="8" id="KW-0807">Transducer</keyword>
<evidence type="ECO:0000256" key="8">
    <source>
        <dbReference type="ARBA" id="ARBA00023224"/>
    </source>
</evidence>
<keyword evidence="4 9" id="KW-1133">Transmembrane helix</keyword>